<keyword evidence="3" id="KW-1185">Reference proteome</keyword>
<dbReference type="PANTHER" id="PTHR41386">
    <property type="entry name" value="INTEGRAL MEMBRANE PROTEIN-RELATED"/>
    <property type="match status" value="1"/>
</dbReference>
<dbReference type="EMBL" id="JACIEH010000006">
    <property type="protein sequence ID" value="MBB4101436.1"/>
    <property type="molecule type" value="Genomic_DNA"/>
</dbReference>
<feature type="transmembrane region" description="Helical" evidence="1">
    <location>
        <begin position="38"/>
        <end position="61"/>
    </location>
</feature>
<reference evidence="2 3" key="1">
    <citation type="submission" date="2020-08" db="EMBL/GenBank/DDBJ databases">
        <title>Genomic Encyclopedia of Type Strains, Phase IV (KMG-IV): sequencing the most valuable type-strain genomes for metagenomic binning, comparative biology and taxonomic classification.</title>
        <authorList>
            <person name="Goeker M."/>
        </authorList>
    </citation>
    <scope>NUCLEOTIDE SEQUENCE [LARGE SCALE GENOMIC DNA]</scope>
    <source>
        <strain evidence="2 3">DSM 101806</strain>
    </source>
</reference>
<gene>
    <name evidence="2" type="ORF">GGR46_005028</name>
</gene>
<evidence type="ECO:0000313" key="3">
    <source>
        <dbReference type="Proteomes" id="UP000557392"/>
    </source>
</evidence>
<organism evidence="2 3">
    <name type="scientific">Sphingomonas kyeonggiensis</name>
    <dbReference type="NCBI Taxonomy" id="1268553"/>
    <lineage>
        <taxon>Bacteria</taxon>
        <taxon>Pseudomonadati</taxon>
        <taxon>Pseudomonadota</taxon>
        <taxon>Alphaproteobacteria</taxon>
        <taxon>Sphingomonadales</taxon>
        <taxon>Sphingomonadaceae</taxon>
        <taxon>Sphingomonas</taxon>
    </lineage>
</organism>
<keyword evidence="1" id="KW-1133">Transmembrane helix</keyword>
<dbReference type="RefSeq" id="WP_184000796.1">
    <property type="nucleotide sequence ID" value="NZ_JACIEH010000006.1"/>
</dbReference>
<accession>A0A7W6P029</accession>
<name>A0A7W6P029_9SPHN</name>
<keyword evidence="1" id="KW-0812">Transmembrane</keyword>
<dbReference type="Pfam" id="PF06210">
    <property type="entry name" value="DUF1003"/>
    <property type="match status" value="1"/>
</dbReference>
<feature type="transmembrane region" description="Helical" evidence="1">
    <location>
        <begin position="73"/>
        <end position="96"/>
    </location>
</feature>
<evidence type="ECO:0000256" key="1">
    <source>
        <dbReference type="SAM" id="Phobius"/>
    </source>
</evidence>
<protein>
    <submittedName>
        <fullName evidence="2">Putative membrane protein</fullName>
    </submittedName>
</protein>
<comment type="caution">
    <text evidence="2">The sequence shown here is derived from an EMBL/GenBank/DDBJ whole genome shotgun (WGS) entry which is preliminary data.</text>
</comment>
<proteinExistence type="predicted"/>
<evidence type="ECO:0000313" key="2">
    <source>
        <dbReference type="EMBL" id="MBB4101436.1"/>
    </source>
</evidence>
<dbReference type="AlphaFoldDB" id="A0A7W6P029"/>
<sequence>MNAAIRFLADLRFFSVGRDPHALFDERQTFGQKLADRVAAVGGSWGFIISFGLFLGAWAVLNTVLLGAHAFDPFPFIFLNLMLSMLAALQAPIIMMSQNRQAAKDRFEARLDYETNLRAEAQIDSLHHKIDLLTAEIARLSRVD</sequence>
<dbReference type="PANTHER" id="PTHR41386:SF1">
    <property type="entry name" value="MEMBRANE PROTEIN"/>
    <property type="match status" value="1"/>
</dbReference>
<keyword evidence="1" id="KW-0472">Membrane</keyword>
<dbReference type="Proteomes" id="UP000557392">
    <property type="component" value="Unassembled WGS sequence"/>
</dbReference>
<dbReference type="InterPro" id="IPR010406">
    <property type="entry name" value="DUF1003"/>
</dbReference>